<dbReference type="RefSeq" id="XP_062694809.1">
    <property type="nucleotide sequence ID" value="XM_062840760.1"/>
</dbReference>
<reference evidence="3 4" key="1">
    <citation type="journal article" date="2023" name="Mol. Phylogenet. Evol.">
        <title>Genome-scale phylogeny and comparative genomics of the fungal order Sordariales.</title>
        <authorList>
            <person name="Hensen N."/>
            <person name="Bonometti L."/>
            <person name="Westerberg I."/>
            <person name="Brannstrom I.O."/>
            <person name="Guillou S."/>
            <person name="Cros-Aarteil S."/>
            <person name="Calhoun S."/>
            <person name="Haridas S."/>
            <person name="Kuo A."/>
            <person name="Mondo S."/>
            <person name="Pangilinan J."/>
            <person name="Riley R."/>
            <person name="LaButti K."/>
            <person name="Andreopoulos B."/>
            <person name="Lipzen A."/>
            <person name="Chen C."/>
            <person name="Yan M."/>
            <person name="Daum C."/>
            <person name="Ng V."/>
            <person name="Clum A."/>
            <person name="Steindorff A."/>
            <person name="Ohm R.A."/>
            <person name="Martin F."/>
            <person name="Silar P."/>
            <person name="Natvig D.O."/>
            <person name="Lalanne C."/>
            <person name="Gautier V."/>
            <person name="Ament-Velasquez S.L."/>
            <person name="Kruys A."/>
            <person name="Hutchinson M.I."/>
            <person name="Powell A.J."/>
            <person name="Barry K."/>
            <person name="Miller A.N."/>
            <person name="Grigoriev I.V."/>
            <person name="Debuchy R."/>
            <person name="Gladieux P."/>
            <person name="Hiltunen Thoren M."/>
            <person name="Johannesson H."/>
        </authorList>
    </citation>
    <scope>NUCLEOTIDE SEQUENCE [LARGE SCALE GENOMIC DNA]</scope>
    <source>
        <strain evidence="3 4">FGSC 10403</strain>
    </source>
</reference>
<feature type="transmembrane region" description="Helical" evidence="2">
    <location>
        <begin position="308"/>
        <end position="328"/>
    </location>
</feature>
<evidence type="ECO:0000313" key="4">
    <source>
        <dbReference type="Proteomes" id="UP001285908"/>
    </source>
</evidence>
<keyword evidence="2" id="KW-0472">Membrane</keyword>
<gene>
    <name evidence="3" type="ORF">B0T23DRAFT_441223</name>
</gene>
<feature type="region of interest" description="Disordered" evidence="1">
    <location>
        <begin position="173"/>
        <end position="225"/>
    </location>
</feature>
<feature type="compositionally biased region" description="Basic and acidic residues" evidence="1">
    <location>
        <begin position="209"/>
        <end position="222"/>
    </location>
</feature>
<name>A0AAJ0IC42_9PEZI</name>
<dbReference type="AlphaFoldDB" id="A0AAJ0IC42"/>
<proteinExistence type="predicted"/>
<evidence type="ECO:0000313" key="3">
    <source>
        <dbReference type="EMBL" id="KAK3495380.1"/>
    </source>
</evidence>
<dbReference type="GeneID" id="87878382"/>
<keyword evidence="2" id="KW-1133">Transmembrane helix</keyword>
<comment type="caution">
    <text evidence="3">The sequence shown here is derived from an EMBL/GenBank/DDBJ whole genome shotgun (WGS) entry which is preliminary data.</text>
</comment>
<evidence type="ECO:0000256" key="1">
    <source>
        <dbReference type="SAM" id="MobiDB-lite"/>
    </source>
</evidence>
<feature type="transmembrane region" description="Helical" evidence="2">
    <location>
        <begin position="396"/>
        <end position="416"/>
    </location>
</feature>
<organism evidence="3 4">
    <name type="scientific">Neurospora hispaniola</name>
    <dbReference type="NCBI Taxonomy" id="588809"/>
    <lineage>
        <taxon>Eukaryota</taxon>
        <taxon>Fungi</taxon>
        <taxon>Dikarya</taxon>
        <taxon>Ascomycota</taxon>
        <taxon>Pezizomycotina</taxon>
        <taxon>Sordariomycetes</taxon>
        <taxon>Sordariomycetidae</taxon>
        <taxon>Sordariales</taxon>
        <taxon>Sordariaceae</taxon>
        <taxon>Neurospora</taxon>
    </lineage>
</organism>
<dbReference type="Proteomes" id="UP001285908">
    <property type="component" value="Unassembled WGS sequence"/>
</dbReference>
<feature type="transmembrane region" description="Helical" evidence="2">
    <location>
        <begin position="428"/>
        <end position="451"/>
    </location>
</feature>
<keyword evidence="2" id="KW-0812">Transmembrane</keyword>
<protein>
    <submittedName>
        <fullName evidence="3">Uncharacterized protein</fullName>
    </submittedName>
</protein>
<dbReference type="EMBL" id="JAULSX010000003">
    <property type="protein sequence ID" value="KAK3495380.1"/>
    <property type="molecule type" value="Genomic_DNA"/>
</dbReference>
<accession>A0AAJ0IC42</accession>
<keyword evidence="4" id="KW-1185">Reference proteome</keyword>
<sequence>MPPVDFAGRLPGALRATAVVAQNTTVPGGSQEAVGWVNNPSQRGTLMLVLECATTIFACTWTVLHLNVPSLADSKPTRVLRKIKWMCITILFPEFIFAKGVCELRFALHTLKLMAEMINGNTALFESQSTYQQTTPQGQDFMVTRRWKVDYGLWMQLLHRWIVLPLCPQKVVVNPPKEDKDNSPPRDRSQTSSMTRVDDTEFEGTPEDAGIHMSERNGRQESRVSQCKTDYHHDALEYSILRGDHLASWNLREWRLGHPLKKLQLSAAEIEDKSKADWLVKLFSMFQISRLILDLLNRAAVHRPVTQLELGTAAFAVFALITYMVNWWKPKDISHPTSLHVVVDERRSDEAIDMSAEPFFSRILSPMPHTLHYRKIASRYYRIKNDELWMDGDYPVVWPLMAASCVVFGAFHCIAWGWQFPTDIERSLWQISSVVSTLSPLIPLAFTYFLIRRGTHALSCRQIEAAYEALTKLRPLRKLPESWIRLFQTKVDNPNWRALFGEEFHQDRRDTIIAYAKCLRELRGYLSALEGKLERDRQANLLENIWKGLAQLKNAHGFMDEETWDMYEEQVTLDARSAGAVEWTGHEPRVIKTIYDCCLSADEWTHRKQYQGSKKQLQETTRRYVRPINISFGIVYSVSRIILIAIMFSSLREVPKGVYEIPGWTRFLPSFS</sequence>
<dbReference type="PANTHER" id="PTHR35043:SF8">
    <property type="entry name" value="DUF4220 DOMAIN-CONTAINING PROTEIN"/>
    <property type="match status" value="1"/>
</dbReference>
<evidence type="ECO:0000256" key="2">
    <source>
        <dbReference type="SAM" id="Phobius"/>
    </source>
</evidence>
<feature type="transmembrane region" description="Helical" evidence="2">
    <location>
        <begin position="630"/>
        <end position="651"/>
    </location>
</feature>
<feature type="compositionally biased region" description="Basic and acidic residues" evidence="1">
    <location>
        <begin position="176"/>
        <end position="189"/>
    </location>
</feature>
<dbReference type="PANTHER" id="PTHR35043">
    <property type="entry name" value="TRANSCRIPTION FACTOR DOMAIN-CONTAINING PROTEIN"/>
    <property type="match status" value="1"/>
</dbReference>